<sequence length="379" mass="41550">MKRLFGGVVLALFVLVSCAFAASLKDVVIEKSFYGFTKDGTPIDQYTLVNANGAMVKIINYGGIVTELWVPDKNGLLRDVVLGFDTLAEFEGPNDPYFGCIVGRYANRIAQGRFTIDGVTYQLACNDAGGARPNMLHGGVKGFQDVVWKAIPMKTPEGPALRLKYLSHDGEEGFPGNLDVTVTYTLTNDNALKIEYVATTDKPTVVNLTNHAYFNLEGEGSGDILNHELMIVADNYTPVDNNLIPTGEIAPVAGTPLDFREPHKIGERIQAFAEPPFKGYDHNFVLNNQTGELALAARVKAPESGIVMEVYTTQPGVQLYTGNWLDLKGKGGKYYGQYAGFCLETQHYPDSPNHPNFPSTLLSPGEVYKQVTIYKFLTE</sequence>
<protein>
    <recommendedName>
        <fullName evidence="7 12">Aldose 1-epimerase</fullName>
        <ecNumber evidence="6 12">5.1.3.3</ecNumber>
    </recommendedName>
</protein>
<reference evidence="17" key="1">
    <citation type="journal article" date="2020" name="mSystems">
        <title>Genome- and Community-Level Interaction Insights into Carbon Utilization and Element Cycling Functions of Hydrothermarchaeota in Hydrothermal Sediment.</title>
        <authorList>
            <person name="Zhou Z."/>
            <person name="Liu Y."/>
            <person name="Xu W."/>
            <person name="Pan J."/>
            <person name="Luo Z.H."/>
            <person name="Li M."/>
        </authorList>
    </citation>
    <scope>NUCLEOTIDE SEQUENCE [LARGE SCALE GENOMIC DNA]</scope>
    <source>
        <strain evidence="17">SpSt-716</strain>
    </source>
</reference>
<feature type="binding site" evidence="15">
    <location>
        <begin position="211"/>
        <end position="213"/>
    </location>
    <ligand>
        <name>beta-D-galactose</name>
        <dbReference type="ChEBI" id="CHEBI:27667"/>
    </ligand>
</feature>
<evidence type="ECO:0000313" key="17">
    <source>
        <dbReference type="EMBL" id="HGI75705.1"/>
    </source>
</evidence>
<evidence type="ECO:0000256" key="10">
    <source>
        <dbReference type="ARBA" id="ARBA00023235"/>
    </source>
</evidence>
<dbReference type="FunFam" id="2.70.98.10:FF:000003">
    <property type="entry name" value="Aldose 1-epimerase"/>
    <property type="match status" value="1"/>
</dbReference>
<evidence type="ECO:0000256" key="6">
    <source>
        <dbReference type="ARBA" id="ARBA00013185"/>
    </source>
</evidence>
<evidence type="ECO:0000256" key="16">
    <source>
        <dbReference type="SAM" id="SignalP"/>
    </source>
</evidence>
<dbReference type="GO" id="GO:0006006">
    <property type="term" value="P:glucose metabolic process"/>
    <property type="evidence" value="ECO:0007669"/>
    <property type="project" value="TreeGrafter"/>
</dbReference>
<comment type="pathway">
    <text evidence="3 12">Carbohydrate metabolism; hexose metabolism.</text>
</comment>
<dbReference type="InterPro" id="IPR015443">
    <property type="entry name" value="Aldose_1-epimerase"/>
</dbReference>
<dbReference type="InterPro" id="IPR047215">
    <property type="entry name" value="Galactose_mutarotase-like"/>
</dbReference>
<dbReference type="InterPro" id="IPR008183">
    <property type="entry name" value="Aldose_1/G6P_1-epimerase"/>
</dbReference>
<dbReference type="PANTHER" id="PTHR10091">
    <property type="entry name" value="ALDOSE-1-EPIMERASE"/>
    <property type="match status" value="1"/>
</dbReference>
<dbReference type="GO" id="GO:0004034">
    <property type="term" value="F:aldose 1-epimerase activity"/>
    <property type="evidence" value="ECO:0007669"/>
    <property type="project" value="UniProtKB-EC"/>
</dbReference>
<feature type="binding site" evidence="15">
    <location>
        <begin position="107"/>
        <end position="108"/>
    </location>
    <ligand>
        <name>beta-D-galactose</name>
        <dbReference type="ChEBI" id="CHEBI:27667"/>
    </ligand>
</feature>
<evidence type="ECO:0000256" key="14">
    <source>
        <dbReference type="PIRSR" id="PIRSR005096-2"/>
    </source>
</evidence>
<dbReference type="GO" id="GO:0033499">
    <property type="term" value="P:galactose catabolic process via UDP-galactose, Leloir pathway"/>
    <property type="evidence" value="ECO:0007669"/>
    <property type="project" value="TreeGrafter"/>
</dbReference>
<evidence type="ECO:0000256" key="12">
    <source>
        <dbReference type="PIRNR" id="PIRNR005096"/>
    </source>
</evidence>
<evidence type="ECO:0000256" key="4">
    <source>
        <dbReference type="ARBA" id="ARBA00006206"/>
    </source>
</evidence>
<proteinExistence type="inferred from homology"/>
<dbReference type="GO" id="GO:0030246">
    <property type="term" value="F:carbohydrate binding"/>
    <property type="evidence" value="ECO:0007669"/>
    <property type="project" value="InterPro"/>
</dbReference>
<dbReference type="Pfam" id="PF01263">
    <property type="entry name" value="Aldose_epim"/>
    <property type="match status" value="1"/>
</dbReference>
<keyword evidence="9" id="KW-0597">Phosphoprotein</keyword>
<feature type="active site" description="Proton acceptor" evidence="13">
    <location>
        <position position="344"/>
    </location>
</feature>
<dbReference type="NCBIfam" id="NF008277">
    <property type="entry name" value="PRK11055.1"/>
    <property type="match status" value="1"/>
</dbReference>
<keyword evidence="8" id="KW-0963">Cytoplasm</keyword>
<dbReference type="PANTHER" id="PTHR10091:SF0">
    <property type="entry name" value="GALACTOSE MUTAROTASE"/>
    <property type="match status" value="1"/>
</dbReference>
<dbReference type="InterPro" id="IPR011013">
    <property type="entry name" value="Gal_mutarotase_sf_dom"/>
</dbReference>
<dbReference type="PROSITE" id="PS00545">
    <property type="entry name" value="ALDOSE_1_EPIMERASE"/>
    <property type="match status" value="1"/>
</dbReference>
<evidence type="ECO:0000256" key="1">
    <source>
        <dbReference type="ARBA" id="ARBA00001614"/>
    </source>
</evidence>
<accession>A0A7V3YN51</accession>
<evidence type="ECO:0000256" key="15">
    <source>
        <dbReference type="PIRSR" id="PIRSR005096-3"/>
    </source>
</evidence>
<dbReference type="PROSITE" id="PS51257">
    <property type="entry name" value="PROKAR_LIPOPROTEIN"/>
    <property type="match status" value="1"/>
</dbReference>
<name>A0A7V3YN51_9BACT</name>
<dbReference type="EC" id="5.1.3.3" evidence="6 12"/>
<dbReference type="PIRSF" id="PIRSF005096">
    <property type="entry name" value="GALM"/>
    <property type="match status" value="1"/>
</dbReference>
<dbReference type="UniPathway" id="UPA00242"/>
<evidence type="ECO:0000256" key="11">
    <source>
        <dbReference type="ARBA" id="ARBA00023277"/>
    </source>
</evidence>
<dbReference type="GO" id="GO:0005737">
    <property type="term" value="C:cytoplasm"/>
    <property type="evidence" value="ECO:0007669"/>
    <property type="project" value="UniProtKB-SubCell"/>
</dbReference>
<evidence type="ECO:0000256" key="5">
    <source>
        <dbReference type="ARBA" id="ARBA00011245"/>
    </source>
</evidence>
<dbReference type="Gene3D" id="2.70.98.10">
    <property type="match status" value="1"/>
</dbReference>
<keyword evidence="11 12" id="KW-0119">Carbohydrate metabolism</keyword>
<feature type="signal peptide" evidence="16">
    <location>
        <begin position="1"/>
        <end position="21"/>
    </location>
</feature>
<dbReference type="InterPro" id="IPR018052">
    <property type="entry name" value="Ald1_epimerase_CS"/>
</dbReference>
<feature type="active site" description="Proton donor" evidence="13">
    <location>
        <position position="211"/>
    </location>
</feature>
<keyword evidence="10 12" id="KW-0413">Isomerase</keyword>
<evidence type="ECO:0000256" key="9">
    <source>
        <dbReference type="ARBA" id="ARBA00022553"/>
    </source>
</evidence>
<feature type="chain" id="PRO_5031345237" description="Aldose 1-epimerase" evidence="16">
    <location>
        <begin position="22"/>
        <end position="379"/>
    </location>
</feature>
<organism evidence="17">
    <name type="scientific">Candidatus Caldatribacterium californiense</name>
    <dbReference type="NCBI Taxonomy" id="1454726"/>
    <lineage>
        <taxon>Bacteria</taxon>
        <taxon>Pseudomonadati</taxon>
        <taxon>Atribacterota</taxon>
        <taxon>Atribacteria</taxon>
        <taxon>Atribacterales</taxon>
        <taxon>Candidatus Caldatribacteriaceae</taxon>
        <taxon>Candidatus Caldatribacterium</taxon>
    </lineage>
</organism>
<comment type="similarity">
    <text evidence="4 12">Belongs to the aldose epimerase family.</text>
</comment>
<dbReference type="AlphaFoldDB" id="A0A7V3YN51"/>
<evidence type="ECO:0000256" key="13">
    <source>
        <dbReference type="PIRSR" id="PIRSR005096-1"/>
    </source>
</evidence>
<dbReference type="EMBL" id="DTEN01000343">
    <property type="protein sequence ID" value="HGI75705.1"/>
    <property type="molecule type" value="Genomic_DNA"/>
</dbReference>
<evidence type="ECO:0000256" key="2">
    <source>
        <dbReference type="ARBA" id="ARBA00004496"/>
    </source>
</evidence>
<comment type="subcellular location">
    <subcellularLocation>
        <location evidence="2">Cytoplasm</location>
    </subcellularLocation>
</comment>
<feature type="binding site" evidence="14">
    <location>
        <position position="281"/>
    </location>
    <ligand>
        <name>beta-D-galactose</name>
        <dbReference type="ChEBI" id="CHEBI:27667"/>
    </ligand>
</feature>
<dbReference type="CDD" id="cd09019">
    <property type="entry name" value="galactose_mutarotase_like"/>
    <property type="match status" value="1"/>
</dbReference>
<evidence type="ECO:0000256" key="8">
    <source>
        <dbReference type="ARBA" id="ARBA00022490"/>
    </source>
</evidence>
<comment type="catalytic activity">
    <reaction evidence="1 12">
        <text>alpha-D-glucose = beta-D-glucose</text>
        <dbReference type="Rhea" id="RHEA:10264"/>
        <dbReference type="ChEBI" id="CHEBI:15903"/>
        <dbReference type="ChEBI" id="CHEBI:17925"/>
        <dbReference type="EC" id="5.1.3.3"/>
    </reaction>
</comment>
<dbReference type="SUPFAM" id="SSF74650">
    <property type="entry name" value="Galactose mutarotase-like"/>
    <property type="match status" value="1"/>
</dbReference>
<comment type="subunit">
    <text evidence="5">Monomer.</text>
</comment>
<gene>
    <name evidence="17" type="ORF">ENU96_08535</name>
</gene>
<keyword evidence="16" id="KW-0732">Signal</keyword>
<dbReference type="InterPro" id="IPR014718">
    <property type="entry name" value="GH-type_carb-bd"/>
</dbReference>
<evidence type="ECO:0000256" key="3">
    <source>
        <dbReference type="ARBA" id="ARBA00005028"/>
    </source>
</evidence>
<evidence type="ECO:0000256" key="7">
    <source>
        <dbReference type="ARBA" id="ARBA00014165"/>
    </source>
</evidence>
<comment type="caution">
    <text evidence="17">The sequence shown here is derived from an EMBL/GenBank/DDBJ whole genome shotgun (WGS) entry which is preliminary data.</text>
</comment>